<gene>
    <name evidence="3" type="ORF">GA0070609_5047</name>
</gene>
<feature type="transmembrane region" description="Helical" evidence="2">
    <location>
        <begin position="37"/>
        <end position="57"/>
    </location>
</feature>
<keyword evidence="2" id="KW-0812">Transmembrane</keyword>
<keyword evidence="2" id="KW-1133">Transmembrane helix</keyword>
<evidence type="ECO:0000256" key="2">
    <source>
        <dbReference type="SAM" id="Phobius"/>
    </source>
</evidence>
<feature type="compositionally biased region" description="Polar residues" evidence="1">
    <location>
        <begin position="131"/>
        <end position="143"/>
    </location>
</feature>
<dbReference type="Proteomes" id="UP000198217">
    <property type="component" value="Chromosome I"/>
</dbReference>
<feature type="region of interest" description="Disordered" evidence="1">
    <location>
        <begin position="124"/>
        <end position="152"/>
    </location>
</feature>
<organism evidence="3 4">
    <name type="scientific">Micromonospora echinaurantiaca</name>
    <dbReference type="NCBI Taxonomy" id="47857"/>
    <lineage>
        <taxon>Bacteria</taxon>
        <taxon>Bacillati</taxon>
        <taxon>Actinomycetota</taxon>
        <taxon>Actinomycetes</taxon>
        <taxon>Micromonosporales</taxon>
        <taxon>Micromonosporaceae</taxon>
        <taxon>Micromonospora</taxon>
    </lineage>
</organism>
<evidence type="ECO:0000313" key="3">
    <source>
        <dbReference type="EMBL" id="SCG74889.1"/>
    </source>
</evidence>
<proteinExistence type="predicted"/>
<accession>A0A1C5JXA9</accession>
<dbReference type="RefSeq" id="WP_088996023.1">
    <property type="nucleotide sequence ID" value="NZ_LT607750.1"/>
</dbReference>
<evidence type="ECO:0000313" key="4">
    <source>
        <dbReference type="Proteomes" id="UP000198217"/>
    </source>
</evidence>
<evidence type="ECO:0000256" key="1">
    <source>
        <dbReference type="SAM" id="MobiDB-lite"/>
    </source>
</evidence>
<dbReference type="EMBL" id="LT607750">
    <property type="protein sequence ID" value="SCG74889.1"/>
    <property type="molecule type" value="Genomic_DNA"/>
</dbReference>
<reference evidence="3 4" key="1">
    <citation type="submission" date="2016-06" db="EMBL/GenBank/DDBJ databases">
        <authorList>
            <person name="Kjaerup R.B."/>
            <person name="Dalgaard T.S."/>
            <person name="Juul-Madsen H.R."/>
        </authorList>
    </citation>
    <scope>NUCLEOTIDE SEQUENCE [LARGE SCALE GENOMIC DNA]</scope>
    <source>
        <strain evidence="3 4">DSM 43904</strain>
    </source>
</reference>
<sequence length="302" mass="31952">MREDVTVVDQLNRALREVQWPEPAEIRARARRRSRRTAAGAATAVLVLVTGLGYVAADRSALPAPLVAATPGPPTPPATAGLTEIPQEALLDPRDVPLKTGTRLGAAGLREPVRVDPVLESCGRQRGVASTAPTSRYSRSQTLLPPATGRTGQRPVLTQDVYRVEPDQSPAVFGLVKLLLHACAEWEFTGSAVLNGRVVPTVNPHRWETPVSGFAGDESVMVRHVPLAPRSRTGGKPVAATPPVEVTMVVRVGDLVTVVATGPDTVKDTVDGARPDGLSYTDLEVLGRTAARRMCVAANPGC</sequence>
<protein>
    <submittedName>
        <fullName evidence="3">Uncharacterized protein</fullName>
    </submittedName>
</protein>
<keyword evidence="2" id="KW-0472">Membrane</keyword>
<name>A0A1C5JXA9_9ACTN</name>
<dbReference type="AlphaFoldDB" id="A0A1C5JXA9"/>
<keyword evidence="4" id="KW-1185">Reference proteome</keyword>